<dbReference type="InterPro" id="IPR035418">
    <property type="entry name" value="AraC-bd_2"/>
</dbReference>
<dbReference type="InterPro" id="IPR009057">
    <property type="entry name" value="Homeodomain-like_sf"/>
</dbReference>
<keyword evidence="2" id="KW-0238">DNA-binding</keyword>
<dbReference type="PANTHER" id="PTHR46796">
    <property type="entry name" value="HTH-TYPE TRANSCRIPTIONAL ACTIVATOR RHAS-RELATED"/>
    <property type="match status" value="1"/>
</dbReference>
<feature type="domain" description="HTH araC/xylS-type" evidence="4">
    <location>
        <begin position="215"/>
        <end position="316"/>
    </location>
</feature>
<sequence>MTTRTGSGSHVHTRVARNLSEFKTACEQSFVPLRVSGRRGTAFSGRIRSRDVGDAHISEVLASRHLIERTPELIARSDENYFKLSMQLSGTGILIQDDREAVLHPGDIAIYDTGRPYTLVFDTDVRVLVIMFSRSLLDIPARLIEQLTAVTLATDTGVGAMIPPFLAQFAHNLDQLGGAAGVRLANSALDLITTMLSLELEAAPAATDPRHALVQRIRDYVENNLSSPELGPAQIAAAHYISTRHLHGLFHEQGTTVSSWIRTRRLEHCRRELRDPLFAHQPIAAIAARWGFVDAAHFSRVFKAAFEVSPTEMRGRRAA</sequence>
<dbReference type="InterPro" id="IPR018060">
    <property type="entry name" value="HTH_AraC"/>
</dbReference>
<dbReference type="SUPFAM" id="SSF46689">
    <property type="entry name" value="Homeodomain-like"/>
    <property type="match status" value="1"/>
</dbReference>
<gene>
    <name evidence="5" type="ORF">FB466_1758</name>
</gene>
<dbReference type="AlphaFoldDB" id="A0A543HYT3"/>
<dbReference type="SUPFAM" id="SSF51182">
    <property type="entry name" value="RmlC-like cupins"/>
    <property type="match status" value="1"/>
</dbReference>
<keyword evidence="3" id="KW-0804">Transcription</keyword>
<dbReference type="SMART" id="SM00342">
    <property type="entry name" value="HTH_ARAC"/>
    <property type="match status" value="1"/>
</dbReference>
<dbReference type="GO" id="GO:0003700">
    <property type="term" value="F:DNA-binding transcription factor activity"/>
    <property type="evidence" value="ECO:0007669"/>
    <property type="project" value="InterPro"/>
</dbReference>
<evidence type="ECO:0000313" key="5">
    <source>
        <dbReference type="EMBL" id="TQM63494.1"/>
    </source>
</evidence>
<dbReference type="EMBL" id="VFPN01000002">
    <property type="protein sequence ID" value="TQM63494.1"/>
    <property type="molecule type" value="Genomic_DNA"/>
</dbReference>
<keyword evidence="1" id="KW-0805">Transcription regulation</keyword>
<keyword evidence="6" id="KW-1185">Reference proteome</keyword>
<evidence type="ECO:0000256" key="2">
    <source>
        <dbReference type="ARBA" id="ARBA00023125"/>
    </source>
</evidence>
<dbReference type="PANTHER" id="PTHR46796:SF6">
    <property type="entry name" value="ARAC SUBFAMILY"/>
    <property type="match status" value="1"/>
</dbReference>
<dbReference type="OrthoDB" id="9799345at2"/>
<accession>A0A543HYT3</accession>
<reference evidence="5 6" key="1">
    <citation type="submission" date="2019-06" db="EMBL/GenBank/DDBJ databases">
        <title>Sequencing the genomes of 1000 actinobacteria strains.</title>
        <authorList>
            <person name="Klenk H.-P."/>
        </authorList>
    </citation>
    <scope>NUCLEOTIDE SEQUENCE [LARGE SCALE GENOMIC DNA]</scope>
    <source>
        <strain evidence="5 6">DSM 18031</strain>
    </source>
</reference>
<proteinExistence type="predicted"/>
<dbReference type="InterPro" id="IPR050204">
    <property type="entry name" value="AraC_XylS_family_regulators"/>
</dbReference>
<dbReference type="Proteomes" id="UP000318331">
    <property type="component" value="Unassembled WGS sequence"/>
</dbReference>
<evidence type="ECO:0000256" key="1">
    <source>
        <dbReference type="ARBA" id="ARBA00023015"/>
    </source>
</evidence>
<dbReference type="PROSITE" id="PS01124">
    <property type="entry name" value="HTH_ARAC_FAMILY_2"/>
    <property type="match status" value="1"/>
</dbReference>
<dbReference type="RefSeq" id="WP_141917607.1">
    <property type="nucleotide sequence ID" value="NZ_BAAAYS010000011.1"/>
</dbReference>
<dbReference type="Gene3D" id="1.10.10.60">
    <property type="entry name" value="Homeodomain-like"/>
    <property type="match status" value="1"/>
</dbReference>
<evidence type="ECO:0000259" key="4">
    <source>
        <dbReference type="PROSITE" id="PS01124"/>
    </source>
</evidence>
<dbReference type="Pfam" id="PF12833">
    <property type="entry name" value="HTH_18"/>
    <property type="match status" value="1"/>
</dbReference>
<evidence type="ECO:0000256" key="3">
    <source>
        <dbReference type="ARBA" id="ARBA00023163"/>
    </source>
</evidence>
<evidence type="ECO:0000313" key="6">
    <source>
        <dbReference type="Proteomes" id="UP000318331"/>
    </source>
</evidence>
<organism evidence="5 6">
    <name type="scientific">Klugiella xanthotipulae</name>
    <dbReference type="NCBI Taxonomy" id="244735"/>
    <lineage>
        <taxon>Bacteria</taxon>
        <taxon>Bacillati</taxon>
        <taxon>Actinomycetota</taxon>
        <taxon>Actinomycetes</taxon>
        <taxon>Micrococcales</taxon>
        <taxon>Microbacteriaceae</taxon>
        <taxon>Klugiella</taxon>
    </lineage>
</organism>
<comment type="caution">
    <text evidence="5">The sequence shown here is derived from an EMBL/GenBank/DDBJ whole genome shotgun (WGS) entry which is preliminary data.</text>
</comment>
<protein>
    <submittedName>
        <fullName evidence="5">AraC family transcriptional regulator</fullName>
    </submittedName>
</protein>
<dbReference type="InterPro" id="IPR011051">
    <property type="entry name" value="RmlC_Cupin_sf"/>
</dbReference>
<dbReference type="GO" id="GO:0043565">
    <property type="term" value="F:sequence-specific DNA binding"/>
    <property type="evidence" value="ECO:0007669"/>
    <property type="project" value="InterPro"/>
</dbReference>
<name>A0A543HYT3_9MICO</name>
<dbReference type="Pfam" id="PF14525">
    <property type="entry name" value="AraC_binding_2"/>
    <property type="match status" value="1"/>
</dbReference>